<accession>A0A853IAF9</accession>
<comment type="caution">
    <text evidence="1">The sequence shown here is derived from an EMBL/GenBank/DDBJ whole genome shotgun (WGS) entry which is preliminary data.</text>
</comment>
<evidence type="ECO:0000313" key="2">
    <source>
        <dbReference type="Proteomes" id="UP000569732"/>
    </source>
</evidence>
<dbReference type="Proteomes" id="UP000569732">
    <property type="component" value="Unassembled WGS sequence"/>
</dbReference>
<proteinExistence type="predicted"/>
<dbReference type="RefSeq" id="WP_180568262.1">
    <property type="nucleotide sequence ID" value="NZ_JACCKB010000011.1"/>
</dbReference>
<organism evidence="1 2">
    <name type="scientific">Spartinivicinus marinus</name>
    <dbReference type="NCBI Taxonomy" id="2994442"/>
    <lineage>
        <taxon>Bacteria</taxon>
        <taxon>Pseudomonadati</taxon>
        <taxon>Pseudomonadota</taxon>
        <taxon>Gammaproteobacteria</taxon>
        <taxon>Oceanospirillales</taxon>
        <taxon>Zooshikellaceae</taxon>
        <taxon>Spartinivicinus</taxon>
    </lineage>
</organism>
<keyword evidence="2" id="KW-1185">Reference proteome</keyword>
<sequence>MRKYVCIRALNLRDAKLGLANQNATIVRSNVEQVDPAFRNLVYGLEAQGLKNKIDECPLFCFLVEDKKGIDFSQFNEVEVSFPMEWFESAKSTVRHLTGLAYCEATSELANGLELKDQNRKVIYQRPKAV</sequence>
<evidence type="ECO:0000313" key="1">
    <source>
        <dbReference type="EMBL" id="NYZ66235.1"/>
    </source>
</evidence>
<name>A0A853IAF9_9GAMM</name>
<gene>
    <name evidence="1" type="ORF">H0A36_09445</name>
</gene>
<protein>
    <submittedName>
        <fullName evidence="1">Uncharacterized protein</fullName>
    </submittedName>
</protein>
<dbReference type="AlphaFoldDB" id="A0A853IAF9"/>
<dbReference type="EMBL" id="JACCKB010000011">
    <property type="protein sequence ID" value="NYZ66235.1"/>
    <property type="molecule type" value="Genomic_DNA"/>
</dbReference>
<reference evidence="1 2" key="1">
    <citation type="submission" date="2020-07" db="EMBL/GenBank/DDBJ databases">
        <title>Endozoicomonas sp. nov., isolated from sediment.</title>
        <authorList>
            <person name="Gu T."/>
        </authorList>
    </citation>
    <scope>NUCLEOTIDE SEQUENCE [LARGE SCALE GENOMIC DNA]</scope>
    <source>
        <strain evidence="1 2">SM1973</strain>
    </source>
</reference>